<reference evidence="2 3" key="1">
    <citation type="submission" date="2019-03" db="EMBL/GenBank/DDBJ databases">
        <title>Ramlibacter sp. 18x22-1, whole genome shotgun sequence.</title>
        <authorList>
            <person name="Zhang X."/>
            <person name="Feng G."/>
            <person name="Zhu H."/>
        </authorList>
    </citation>
    <scope>NUCLEOTIDE SEQUENCE [LARGE SCALE GENOMIC DNA]</scope>
    <source>
        <strain evidence="2 3">18x22-1</strain>
    </source>
</reference>
<feature type="domain" description="YcaO" evidence="1">
    <location>
        <begin position="305"/>
        <end position="658"/>
    </location>
</feature>
<keyword evidence="3" id="KW-1185">Reference proteome</keyword>
<dbReference type="PROSITE" id="PS51664">
    <property type="entry name" value="YCAO"/>
    <property type="match status" value="1"/>
</dbReference>
<evidence type="ECO:0000313" key="2">
    <source>
        <dbReference type="EMBL" id="TFY97065.1"/>
    </source>
</evidence>
<accession>A0A4Z0BCR8</accession>
<gene>
    <name evidence="2" type="ORF">EZ216_19585</name>
</gene>
<dbReference type="Gene3D" id="3.30.40.250">
    <property type="match status" value="1"/>
</dbReference>
<dbReference type="RefSeq" id="WP_135251480.1">
    <property type="nucleotide sequence ID" value="NZ_SMLK01000009.1"/>
</dbReference>
<comment type="caution">
    <text evidence="2">The sequence shown here is derived from an EMBL/GenBank/DDBJ whole genome shotgun (WGS) entry which is preliminary data.</text>
</comment>
<dbReference type="AlphaFoldDB" id="A0A4Z0BCR8"/>
<dbReference type="Proteomes" id="UP000297839">
    <property type="component" value="Unassembled WGS sequence"/>
</dbReference>
<proteinExistence type="predicted"/>
<dbReference type="InterPro" id="IPR003776">
    <property type="entry name" value="YcaO-like_dom"/>
</dbReference>
<dbReference type="EMBL" id="SMLK01000009">
    <property type="protein sequence ID" value="TFY97065.1"/>
    <property type="molecule type" value="Genomic_DNA"/>
</dbReference>
<evidence type="ECO:0000313" key="3">
    <source>
        <dbReference type="Proteomes" id="UP000297839"/>
    </source>
</evidence>
<name>A0A4Z0BCR8_9BURK</name>
<dbReference type="PANTHER" id="PTHR37809:SF1">
    <property type="entry name" value="RIBOSOMAL PROTEIN S12 METHYLTHIOTRANSFERASE ACCESSORY FACTOR YCAO"/>
    <property type="match status" value="1"/>
</dbReference>
<protein>
    <recommendedName>
        <fullName evidence="1">YcaO domain-containing protein</fullName>
    </recommendedName>
</protein>
<evidence type="ECO:0000259" key="1">
    <source>
        <dbReference type="PROSITE" id="PS51664"/>
    </source>
</evidence>
<organism evidence="2 3">
    <name type="scientific">Ramlibacter humi</name>
    <dbReference type="NCBI Taxonomy" id="2530451"/>
    <lineage>
        <taxon>Bacteria</taxon>
        <taxon>Pseudomonadati</taxon>
        <taxon>Pseudomonadota</taxon>
        <taxon>Betaproteobacteria</taxon>
        <taxon>Burkholderiales</taxon>
        <taxon>Comamonadaceae</taxon>
        <taxon>Ramlibacter</taxon>
    </lineage>
</organism>
<dbReference type="PANTHER" id="PTHR37809">
    <property type="entry name" value="RIBOSOMAL PROTEIN S12 METHYLTHIOTRANSFERASE ACCESSORY FACTOR YCAO"/>
    <property type="match status" value="1"/>
</dbReference>
<sequence length="658" mass="70676">MEEAASHQIRPVLAGPGVVRGRSLTVRAPDGQLVVRANSRYLKALAEWCDGQSDLATLTARAGAKWGPSNFPRFLASLVDAGVLVDAQVAALRALRSPSTSPSTSTAAPTEGHVLPTEEDLVQLAGLLADTDALQLTFVLLRRIGTLAEGAYRPSRAGDSPIGSLRYLGPVGTEIYRAMHDPLLLVRQSVLLLVSASIQPSATCARSALLEAGAIAHQAKEWAASRGMGWAEDLPLDEEHLPASCALSSQYMLYAAGIGACHRNGDDEDMPRLAWMDLPGHGGLAIAQAAPATPAGQRPAFVAWGRSHDPRQALIKALGEYAERQALRQPAPTVEARMSELPGAVHPDAFVRYTRRQFADPALRVKAFNIDKKHRWVQAKEWTTGEKVWLPAECVHGARLPPEGGGGPSLARPTSSGCAADADIDVAIERATYELIERDAFVRHWLAQAPADRVQPDSLPSDIQERIGRLQAIGCEATVLCMTMGLGPAVLVLIRNARLAFVCAGSACGSDLLSSIERAFTEAEFAAVVRCTATARPKAMPMRQVASPEDHANLYATRGRFRRADVLIGPPDAAVIAPEIRWPTNLRDRLQTVAGRRPVYWVELPGNSAPRQLDGRRARAVRVLVPDCIPLAFGYGSLPEAMVSHPVSPVARFPHPLS</sequence>
<dbReference type="Pfam" id="PF02624">
    <property type="entry name" value="YcaO"/>
    <property type="match status" value="1"/>
</dbReference>
<dbReference type="OrthoDB" id="2379922at2"/>
<dbReference type="Gene3D" id="3.30.1330.230">
    <property type="match status" value="1"/>
</dbReference>